<dbReference type="NCBIfam" id="NF037995">
    <property type="entry name" value="TRAP_S1"/>
    <property type="match status" value="1"/>
</dbReference>
<dbReference type="PANTHER" id="PTHR33376">
    <property type="match status" value="1"/>
</dbReference>
<reference key="1">
    <citation type="submission" date="2017-08" db="EMBL/GenBank/DDBJ databases">
        <title>A dynamic microbial community with high functional redundancy inhabits the cold, oxic subseafloor aquifer.</title>
        <authorList>
            <person name="Tully B.J."/>
            <person name="Wheat C.G."/>
            <person name="Glazer B.T."/>
            <person name="Huber J.A."/>
        </authorList>
    </citation>
    <scope>NUCLEOTIDE SEQUENCE [LARGE SCALE GENOMIC DNA]</scope>
</reference>
<reference evidence="3" key="2">
    <citation type="journal article" date="2018" name="ISME J.">
        <title>A dynamic microbial community with high functional redundancy inhabits the cold, oxic subseafloor aquifer.</title>
        <authorList>
            <person name="Tully B.J."/>
            <person name="Wheat C.G."/>
            <person name="Glazer B.T."/>
            <person name="Huber J.A."/>
        </authorList>
    </citation>
    <scope>NUCLEOTIDE SEQUENCE</scope>
    <source>
        <strain evidence="3">NORP83</strain>
    </source>
</reference>
<dbReference type="Pfam" id="PF03480">
    <property type="entry name" value="DctP"/>
    <property type="match status" value="1"/>
</dbReference>
<dbReference type="InterPro" id="IPR018389">
    <property type="entry name" value="DctP_fam"/>
</dbReference>
<dbReference type="Gene3D" id="3.40.190.170">
    <property type="entry name" value="Bacterial extracellular solute-binding protein, family 7"/>
    <property type="match status" value="1"/>
</dbReference>
<protein>
    <recommendedName>
        <fullName evidence="4">C4-dicarboxylate ABC transporter substrate-binding protein</fullName>
    </recommendedName>
</protein>
<evidence type="ECO:0000256" key="1">
    <source>
        <dbReference type="ARBA" id="ARBA00022729"/>
    </source>
</evidence>
<evidence type="ECO:0000313" key="3">
    <source>
        <dbReference type="EMBL" id="PCJ00545.1"/>
    </source>
</evidence>
<dbReference type="EMBL" id="NVUS01000011">
    <property type="protein sequence ID" value="PCJ00545.1"/>
    <property type="molecule type" value="Genomic_DNA"/>
</dbReference>
<dbReference type="GO" id="GO:0055085">
    <property type="term" value="P:transmembrane transport"/>
    <property type="evidence" value="ECO:0007669"/>
    <property type="project" value="InterPro"/>
</dbReference>
<keyword evidence="1 2" id="KW-0732">Signal</keyword>
<gene>
    <name evidence="3" type="ORF">COB13_09575</name>
</gene>
<dbReference type="PANTHER" id="PTHR33376:SF15">
    <property type="entry name" value="BLL6794 PROTEIN"/>
    <property type="match status" value="1"/>
</dbReference>
<dbReference type="InterPro" id="IPR038404">
    <property type="entry name" value="TRAP_DctP_sf"/>
</dbReference>
<dbReference type="AlphaFoldDB" id="A0A2A4Z0N5"/>
<evidence type="ECO:0000256" key="2">
    <source>
        <dbReference type="SAM" id="SignalP"/>
    </source>
</evidence>
<dbReference type="CDD" id="cd13665">
    <property type="entry name" value="PBP2_TRAP_Dctp3_4"/>
    <property type="match status" value="1"/>
</dbReference>
<feature type="chain" id="PRO_5012065512" description="C4-dicarboxylate ABC transporter substrate-binding protein" evidence="2">
    <location>
        <begin position="28"/>
        <end position="346"/>
    </location>
</feature>
<evidence type="ECO:0008006" key="4">
    <source>
        <dbReference type="Google" id="ProtNLM"/>
    </source>
</evidence>
<comment type="caution">
    <text evidence="3">The sequence shown here is derived from an EMBL/GenBank/DDBJ whole genome shotgun (WGS) entry which is preliminary data.</text>
</comment>
<feature type="signal peptide" evidence="2">
    <location>
        <begin position="1"/>
        <end position="27"/>
    </location>
</feature>
<organism evidence="3">
    <name type="scientific">OCS116 cluster bacterium</name>
    <dbReference type="NCBI Taxonomy" id="2030921"/>
    <lineage>
        <taxon>Bacteria</taxon>
        <taxon>Pseudomonadati</taxon>
        <taxon>Pseudomonadota</taxon>
        <taxon>Alphaproteobacteria</taxon>
        <taxon>OCS116 cluster</taxon>
    </lineage>
</organism>
<proteinExistence type="predicted"/>
<accession>A0A2A4Z0N5</accession>
<sequence>MTSGGYKMKFKKLKLALAMSLSIMSLTATSIKAEELIVGSFLPGPHHLHTRVFEWFNEQIKEKSSGDLSTVLFPGGQLGAGPVQQYKRALENVADLTLGVSAYTPTIFPRSMLAILPGKSETAVDSTNRIWDAYDEHLSQEYKDVKLIGLFTVAGNVLAATRDVSTLEGLAGAKIVPYAAMTKPLIEAAGAVPVQMPITEVYTGLSTGTIDAAYVSISNMSPPWNFWDVTTHMVEGSPVNFAVLFVVMNKERYEGLSDEHRAIVDSVAGRPFSLKAAESFDLADELALKAMAENPERMKRVNRINVTAENRAAMDEANLKGLDILFKDYKDRGIDNAQEIYEALNK</sequence>
<name>A0A2A4Z0N5_9PROT</name>